<reference evidence="2" key="2">
    <citation type="submission" date="2019-10" db="EMBL/GenBank/DDBJ databases">
        <title>Draft genome sequence of Rhodococcus aetherivorans JCM 14343.</title>
        <authorList>
            <person name="Inoue D."/>
            <person name="Nakazawa M."/>
            <person name="Yamamoto N."/>
            <person name="Sei K."/>
            <person name="Ike M."/>
        </authorList>
    </citation>
    <scope>NUCLEOTIDE SEQUENCE</scope>
    <source>
        <strain evidence="2">JCM 14343</strain>
    </source>
</reference>
<dbReference type="RefSeq" id="WP_006932669.1">
    <property type="nucleotide sequence ID" value="NZ_BAAAYP010000013.1"/>
</dbReference>
<accession>N1M436</accession>
<evidence type="ECO:0000313" key="2">
    <source>
        <dbReference type="EMBL" id="GES36402.1"/>
    </source>
</evidence>
<dbReference type="GO" id="GO:0006950">
    <property type="term" value="P:response to stress"/>
    <property type="evidence" value="ECO:0007669"/>
    <property type="project" value="TreeGrafter"/>
</dbReference>
<dbReference type="PANTHER" id="PTHR33164">
    <property type="entry name" value="TRANSCRIPTIONAL REGULATOR, MARR FAMILY"/>
    <property type="match status" value="1"/>
</dbReference>
<evidence type="ECO:0000313" key="3">
    <source>
        <dbReference type="EMBL" id="UYF93929.1"/>
    </source>
</evidence>
<dbReference type="EMBL" id="BLAH01000061">
    <property type="protein sequence ID" value="GES36402.1"/>
    <property type="molecule type" value="Genomic_DNA"/>
</dbReference>
<dbReference type="InterPro" id="IPR039422">
    <property type="entry name" value="MarR/SlyA-like"/>
</dbReference>
<reference evidence="2 4" key="1">
    <citation type="journal article" date="2018" name="Biodegradation">
        <title>1,4-Dioxane degradation characteristics of Rhodococcus aetherivorans JCM 14343.</title>
        <authorList>
            <person name="Inoue D."/>
            <person name="Tsunoda T."/>
            <person name="Yamamoto N."/>
            <person name="Ike M."/>
            <person name="Sei K."/>
        </authorList>
    </citation>
    <scope>NUCLEOTIDE SEQUENCE [LARGE SCALE GENOMIC DNA]</scope>
    <source>
        <strain evidence="2 4">JCM 14343</strain>
    </source>
</reference>
<dbReference type="PANTHER" id="PTHR33164:SF57">
    <property type="entry name" value="MARR-FAMILY TRANSCRIPTIONAL REGULATOR"/>
    <property type="match status" value="1"/>
</dbReference>
<protein>
    <submittedName>
        <fullName evidence="3">MarR family transcriptional regulator</fullName>
    </submittedName>
    <submittedName>
        <fullName evidence="2">Transcriptional regulator, MarR family</fullName>
    </submittedName>
</protein>
<organism evidence="3 5">
    <name type="scientific">Rhodococcus aetherivorans</name>
    <dbReference type="NCBI Taxonomy" id="191292"/>
    <lineage>
        <taxon>Bacteria</taxon>
        <taxon>Bacillati</taxon>
        <taxon>Actinomycetota</taxon>
        <taxon>Actinomycetes</taxon>
        <taxon>Mycobacteriales</taxon>
        <taxon>Nocardiaceae</taxon>
        <taxon>Rhodococcus</taxon>
    </lineage>
</organism>
<gene>
    <name evidence="3" type="ORF">OCS65_26485</name>
    <name evidence="2" type="ORF">RAJCM14343_1653</name>
</gene>
<dbReference type="Gene3D" id="1.10.10.10">
    <property type="entry name" value="Winged helix-like DNA-binding domain superfamily/Winged helix DNA-binding domain"/>
    <property type="match status" value="1"/>
</dbReference>
<dbReference type="SUPFAM" id="SSF46785">
    <property type="entry name" value="Winged helix' DNA-binding domain"/>
    <property type="match status" value="1"/>
</dbReference>
<dbReference type="GO" id="GO:0003700">
    <property type="term" value="F:DNA-binding transcription factor activity"/>
    <property type="evidence" value="ECO:0007669"/>
    <property type="project" value="InterPro"/>
</dbReference>
<accession>A0A059MH58</accession>
<dbReference type="InterPro" id="IPR036388">
    <property type="entry name" value="WH-like_DNA-bd_sf"/>
</dbReference>
<evidence type="ECO:0000313" key="5">
    <source>
        <dbReference type="Proteomes" id="UP001163947"/>
    </source>
</evidence>
<dbReference type="InterPro" id="IPR000835">
    <property type="entry name" value="HTH_MarR-typ"/>
</dbReference>
<dbReference type="PROSITE" id="PS50995">
    <property type="entry name" value="HTH_MARR_2"/>
    <property type="match status" value="1"/>
</dbReference>
<dbReference type="Proteomes" id="UP001163947">
    <property type="component" value="Chromosome"/>
</dbReference>
<dbReference type="AlphaFoldDB" id="A0A059MH58"/>
<evidence type="ECO:0000313" key="4">
    <source>
        <dbReference type="Proteomes" id="UP000325466"/>
    </source>
</evidence>
<feature type="domain" description="HTH marR-type" evidence="1">
    <location>
        <begin position="1"/>
        <end position="142"/>
    </location>
</feature>
<dbReference type="EMBL" id="CP106982">
    <property type="protein sequence ID" value="UYF93929.1"/>
    <property type="molecule type" value="Genomic_DNA"/>
</dbReference>
<reference evidence="3" key="3">
    <citation type="submission" date="2022-09" db="EMBL/GenBank/DDBJ databases">
        <title>The genome sequence of Rhodococcus aetherivorans N1.</title>
        <authorList>
            <person name="Jiang W."/>
        </authorList>
    </citation>
    <scope>NUCLEOTIDE SEQUENCE</scope>
    <source>
        <strain evidence="3">N1</strain>
    </source>
</reference>
<evidence type="ECO:0000259" key="1">
    <source>
        <dbReference type="PROSITE" id="PS50995"/>
    </source>
</evidence>
<proteinExistence type="predicted"/>
<sequence>MVQADRDDAVMVDTLAVDRAAALVRAAVRGALTGSDLTLDQWRVVDHLASVEEATMSAISAVTLIPGPSLTRTVDRLVDAALAYRTLDSYDRRRMMVRLSARGIARHRALAPAVTAALADAFAPLAPAELRELGTLLEKLTTR</sequence>
<name>A0A059MH58_9NOCA</name>
<keyword evidence="4" id="KW-1185">Reference proteome</keyword>
<dbReference type="Pfam" id="PF12802">
    <property type="entry name" value="MarR_2"/>
    <property type="match status" value="1"/>
</dbReference>
<dbReference type="GeneID" id="83624043"/>
<dbReference type="Proteomes" id="UP000325466">
    <property type="component" value="Unassembled WGS sequence"/>
</dbReference>
<dbReference type="SMART" id="SM00347">
    <property type="entry name" value="HTH_MARR"/>
    <property type="match status" value="1"/>
</dbReference>
<dbReference type="InterPro" id="IPR036390">
    <property type="entry name" value="WH_DNA-bd_sf"/>
</dbReference>